<dbReference type="InterPro" id="IPR023393">
    <property type="entry name" value="START-like_dom_sf"/>
</dbReference>
<comment type="caution">
    <text evidence="2">The sequence shown here is derived from an EMBL/GenBank/DDBJ whole genome shotgun (WGS) entry which is preliminary data.</text>
</comment>
<feature type="compositionally biased region" description="Basic and acidic residues" evidence="1">
    <location>
        <begin position="1"/>
        <end position="13"/>
    </location>
</feature>
<sequence length="287" mass="31963">MAAKDQDKKEESKKKKSRSGKKKDSTKAKKSKEVKEPAGSNVQQNEGNQEGHSWGSQKPPISGPGSRTVRVNKTQSRDVHSEDSKSSFLTSLKVNKNKLLGIAGVVAGGALLYTGAKKGISFSKKGGEIELHTKQTIKRSRKELYAYWKKLENLPNFMSHIREIEEIDDRRSKWTAAIPGGLGTIEWEAVIEQDHEDEYISWRSIADADIENSGEVQFKDAPAGKGTIVETTIFYRPPAGKVGDYAAKMLNPAFEKTVKKDLKQFKKHMEEGGEEKRKSKPAGKILY</sequence>
<dbReference type="RefSeq" id="WP_189603034.1">
    <property type="nucleotide sequence ID" value="NZ_BMXB01000001.1"/>
</dbReference>
<evidence type="ECO:0000313" key="3">
    <source>
        <dbReference type="Proteomes" id="UP000610456"/>
    </source>
</evidence>
<proteinExistence type="predicted"/>
<feature type="compositionally biased region" description="Basic and acidic residues" evidence="1">
    <location>
        <begin position="268"/>
        <end position="277"/>
    </location>
</feature>
<feature type="compositionally biased region" description="Basic and acidic residues" evidence="1">
    <location>
        <begin position="75"/>
        <end position="85"/>
    </location>
</feature>
<feature type="region of interest" description="Disordered" evidence="1">
    <location>
        <begin position="268"/>
        <end position="287"/>
    </location>
</feature>
<dbReference type="Gene3D" id="3.30.530.20">
    <property type="match status" value="1"/>
</dbReference>
<gene>
    <name evidence="2" type="ORF">GCM10007103_04850</name>
</gene>
<dbReference type="EMBL" id="BMXB01000001">
    <property type="protein sequence ID" value="GHA26510.1"/>
    <property type="molecule type" value="Genomic_DNA"/>
</dbReference>
<dbReference type="Proteomes" id="UP000610456">
    <property type="component" value="Unassembled WGS sequence"/>
</dbReference>
<name>A0A918S769_9FLAO</name>
<dbReference type="PANTHER" id="PTHR33824">
    <property type="entry name" value="POLYKETIDE CYCLASE/DEHYDRASE AND LIPID TRANSPORT SUPERFAMILY PROTEIN"/>
    <property type="match status" value="1"/>
</dbReference>
<keyword evidence="3" id="KW-1185">Reference proteome</keyword>
<dbReference type="Pfam" id="PF10604">
    <property type="entry name" value="Polyketide_cyc2"/>
    <property type="match status" value="1"/>
</dbReference>
<dbReference type="CDD" id="cd07817">
    <property type="entry name" value="SRPBCC_8"/>
    <property type="match status" value="1"/>
</dbReference>
<evidence type="ECO:0000256" key="1">
    <source>
        <dbReference type="SAM" id="MobiDB-lite"/>
    </source>
</evidence>
<dbReference type="SUPFAM" id="SSF55961">
    <property type="entry name" value="Bet v1-like"/>
    <property type="match status" value="1"/>
</dbReference>
<reference evidence="2" key="2">
    <citation type="submission" date="2020-09" db="EMBL/GenBank/DDBJ databases">
        <authorList>
            <person name="Sun Q."/>
            <person name="Kim S."/>
        </authorList>
    </citation>
    <scope>NUCLEOTIDE SEQUENCE</scope>
    <source>
        <strain evidence="2">KCTC 12719</strain>
    </source>
</reference>
<dbReference type="InterPro" id="IPR047137">
    <property type="entry name" value="ORF3"/>
</dbReference>
<dbReference type="PANTHER" id="PTHR33824:SF7">
    <property type="entry name" value="POLYKETIDE CYCLASE_DEHYDRASE AND LIPID TRANSPORT SUPERFAMILY PROTEIN"/>
    <property type="match status" value="1"/>
</dbReference>
<evidence type="ECO:0000313" key="2">
    <source>
        <dbReference type="EMBL" id="GHA26510.1"/>
    </source>
</evidence>
<feature type="compositionally biased region" description="Polar residues" evidence="1">
    <location>
        <begin position="40"/>
        <end position="56"/>
    </location>
</feature>
<organism evidence="2 3">
    <name type="scientific">Salinimicrobium marinum</name>
    <dbReference type="NCBI Taxonomy" id="680283"/>
    <lineage>
        <taxon>Bacteria</taxon>
        <taxon>Pseudomonadati</taxon>
        <taxon>Bacteroidota</taxon>
        <taxon>Flavobacteriia</taxon>
        <taxon>Flavobacteriales</taxon>
        <taxon>Flavobacteriaceae</taxon>
        <taxon>Salinimicrobium</taxon>
    </lineage>
</organism>
<reference evidence="2" key="1">
    <citation type="journal article" date="2014" name="Int. J. Syst. Evol. Microbiol.">
        <title>Complete genome sequence of Corynebacterium casei LMG S-19264T (=DSM 44701T), isolated from a smear-ripened cheese.</title>
        <authorList>
            <consortium name="US DOE Joint Genome Institute (JGI-PGF)"/>
            <person name="Walter F."/>
            <person name="Albersmeier A."/>
            <person name="Kalinowski J."/>
            <person name="Ruckert C."/>
        </authorList>
    </citation>
    <scope>NUCLEOTIDE SEQUENCE</scope>
    <source>
        <strain evidence="2">KCTC 12719</strain>
    </source>
</reference>
<feature type="compositionally biased region" description="Basic and acidic residues" evidence="1">
    <location>
        <begin position="22"/>
        <end position="36"/>
    </location>
</feature>
<evidence type="ECO:0008006" key="4">
    <source>
        <dbReference type="Google" id="ProtNLM"/>
    </source>
</evidence>
<dbReference type="InterPro" id="IPR019587">
    <property type="entry name" value="Polyketide_cyclase/dehydratase"/>
</dbReference>
<protein>
    <recommendedName>
        <fullName evidence="4">Polyketide cyclase / dehydrase and lipid transport</fullName>
    </recommendedName>
</protein>
<feature type="region of interest" description="Disordered" evidence="1">
    <location>
        <begin position="1"/>
        <end position="87"/>
    </location>
</feature>
<dbReference type="AlphaFoldDB" id="A0A918S769"/>
<accession>A0A918S769</accession>